<keyword evidence="2" id="KW-1185">Reference proteome</keyword>
<name>A0A290WXH8_9BURK</name>
<protein>
    <submittedName>
        <fullName evidence="1">Uncharacterized protein</fullName>
    </submittedName>
</protein>
<dbReference type="Proteomes" id="UP000218437">
    <property type="component" value="Chromosome"/>
</dbReference>
<proteinExistence type="predicted"/>
<gene>
    <name evidence="1" type="ORF">CNX70_16460</name>
</gene>
<dbReference type="KEGG" id="jsv:CNX70_16460"/>
<dbReference type="AlphaFoldDB" id="A0A290WXH8"/>
<evidence type="ECO:0000313" key="1">
    <source>
        <dbReference type="EMBL" id="ATD61581.1"/>
    </source>
</evidence>
<dbReference type="EMBL" id="CP023422">
    <property type="protein sequence ID" value="ATD61581.1"/>
    <property type="molecule type" value="Genomic_DNA"/>
</dbReference>
<dbReference type="RefSeq" id="WP_096235589.1">
    <property type="nucleotide sequence ID" value="NZ_CP023422.1"/>
</dbReference>
<evidence type="ECO:0000313" key="2">
    <source>
        <dbReference type="Proteomes" id="UP000218437"/>
    </source>
</evidence>
<reference evidence="1 2" key="1">
    <citation type="submission" date="2017-09" db="EMBL/GenBank/DDBJ databases">
        <title>Complete genome sequence of Janthinobacterium svalbardensis PAMC 27463.</title>
        <authorList>
            <person name="Cho Y.-J."/>
            <person name="Cho A."/>
            <person name="Kim O.-S."/>
            <person name="Lee J.-I."/>
        </authorList>
    </citation>
    <scope>NUCLEOTIDE SEQUENCE [LARGE SCALE GENOMIC DNA]</scope>
    <source>
        <strain evidence="1 2">PAMC 27463</strain>
    </source>
</reference>
<accession>A0A290WXH8</accession>
<organism evidence="1 2">
    <name type="scientific">Janthinobacterium svalbardensis</name>
    <dbReference type="NCBI Taxonomy" id="368607"/>
    <lineage>
        <taxon>Bacteria</taxon>
        <taxon>Pseudomonadati</taxon>
        <taxon>Pseudomonadota</taxon>
        <taxon>Betaproteobacteria</taxon>
        <taxon>Burkholderiales</taxon>
        <taxon>Oxalobacteraceae</taxon>
        <taxon>Janthinobacterium</taxon>
    </lineage>
</organism>
<sequence>MDQQQKHQIRGYEFHVAGALEKDGRYRGMILISKRGDTQQVYAKPVLIETPSSFKSAHAALIKASAYAQELIYNGAIKALLPAGSKQAPQPPDLVGN</sequence>